<reference evidence="1" key="1">
    <citation type="submission" date="2021-12" db="EMBL/GenBank/DDBJ databases">
        <title>Discovery of the Pendulisporaceae a myxobacterial family with distinct sporulation behavior and unique specialized metabolism.</title>
        <authorList>
            <person name="Garcia R."/>
            <person name="Popoff A."/>
            <person name="Bader C.D."/>
            <person name="Loehr J."/>
            <person name="Walesch S."/>
            <person name="Walt C."/>
            <person name="Boldt J."/>
            <person name="Bunk B."/>
            <person name="Haeckl F.J.F.P.J."/>
            <person name="Gunesch A.P."/>
            <person name="Birkelbach J."/>
            <person name="Nuebel U."/>
            <person name="Pietschmann T."/>
            <person name="Bach T."/>
            <person name="Mueller R."/>
        </authorList>
    </citation>
    <scope>NUCLEOTIDE SEQUENCE</scope>
    <source>
        <strain evidence="1">MSr11367</strain>
    </source>
</reference>
<proteinExistence type="predicted"/>
<organism evidence="1 2">
    <name type="scientific">Pendulispora rubella</name>
    <dbReference type="NCBI Taxonomy" id="2741070"/>
    <lineage>
        <taxon>Bacteria</taxon>
        <taxon>Pseudomonadati</taxon>
        <taxon>Myxococcota</taxon>
        <taxon>Myxococcia</taxon>
        <taxon>Myxococcales</taxon>
        <taxon>Sorangiineae</taxon>
        <taxon>Pendulisporaceae</taxon>
        <taxon>Pendulispora</taxon>
    </lineage>
</organism>
<protein>
    <submittedName>
        <fullName evidence="1">Lactonase family protein</fullName>
    </submittedName>
</protein>
<accession>A0ABZ2LAL8</accession>
<dbReference type="InterPro" id="IPR015943">
    <property type="entry name" value="WD40/YVTN_repeat-like_dom_sf"/>
</dbReference>
<evidence type="ECO:0000313" key="2">
    <source>
        <dbReference type="Proteomes" id="UP001374803"/>
    </source>
</evidence>
<dbReference type="PROSITE" id="PS51257">
    <property type="entry name" value="PROKAR_LIPOPROTEIN"/>
    <property type="match status" value="1"/>
</dbReference>
<dbReference type="RefSeq" id="WP_394835420.1">
    <property type="nucleotide sequence ID" value="NZ_CP089929.1"/>
</dbReference>
<dbReference type="Proteomes" id="UP001374803">
    <property type="component" value="Chromosome"/>
</dbReference>
<dbReference type="EMBL" id="CP089983">
    <property type="protein sequence ID" value="WXB05772.1"/>
    <property type="molecule type" value="Genomic_DNA"/>
</dbReference>
<name>A0ABZ2LAL8_9BACT</name>
<evidence type="ECO:0000313" key="1">
    <source>
        <dbReference type="EMBL" id="WXB05772.1"/>
    </source>
</evidence>
<dbReference type="SUPFAM" id="SSF50969">
    <property type="entry name" value="YVTN repeat-like/Quinoprotein amine dehydrogenase"/>
    <property type="match status" value="1"/>
</dbReference>
<sequence length="452" mass="48035">MHLRRTTALLGILGSQACAGGPGSDPAQASALDAIGSPYVAVLSDGDFFASTYVDGQLPGPDPRYRDTLSILLPGRAGEPRSARLPDVSNSVAGPPEVLALAPDNRTAYVIELLQPRAPGMVTRDDLPPGRRLTAVDLSNPAKPRLRGFAYVGPLPEALSVHPGGRWIALTTNAAEEGIQLVAVRGQGELGPVTDIPLAALDVPTRADLPKNGLDASYLAWHPGGKLLAVNLYRQGRIVFLRFTQDAAGAPVLSRWGAPVAVDEDAYTGRFTPDGRYYVVNAWGRNFNATTPDQRLPEHPGSLSVIRLGALDAPEPVHAVVHRAESDRSPEGMAMSPDGTLVATCNMRETIFPESHPRYTREATVSLFQFDGATGALAKVGDYPFEAVLPEGIAFDASGRHLLAASFEYRGSQEPHGGLEVWRIARTPAVSLRHVGRVELPPGAHAVAVATH</sequence>
<dbReference type="Gene3D" id="2.130.10.10">
    <property type="entry name" value="YVTN repeat-like/Quinoprotein amine dehydrogenase"/>
    <property type="match status" value="1"/>
</dbReference>
<gene>
    <name evidence="1" type="ORF">LVJ94_00650</name>
</gene>
<dbReference type="InterPro" id="IPR011044">
    <property type="entry name" value="Quino_amine_DH_bsu"/>
</dbReference>
<keyword evidence="2" id="KW-1185">Reference proteome</keyword>